<dbReference type="PANTHER" id="PTHR24567:SF74">
    <property type="entry name" value="HTH-TYPE TRANSCRIPTIONAL REGULATOR ARCR"/>
    <property type="match status" value="1"/>
</dbReference>
<dbReference type="PROSITE" id="PS51063">
    <property type="entry name" value="HTH_CRP_2"/>
    <property type="match status" value="1"/>
</dbReference>
<dbReference type="InterPro" id="IPR050397">
    <property type="entry name" value="Env_Response_Regulators"/>
</dbReference>
<dbReference type="InterPro" id="IPR018490">
    <property type="entry name" value="cNMP-bd_dom_sf"/>
</dbReference>
<comment type="caution">
    <text evidence="7">The sequence shown here is derived from an EMBL/GenBank/DDBJ whole genome shotgun (WGS) entry which is preliminary data.</text>
</comment>
<evidence type="ECO:0008006" key="9">
    <source>
        <dbReference type="Google" id="ProtNLM"/>
    </source>
</evidence>
<feature type="domain" description="Cyclic nucleotide-binding" evidence="5">
    <location>
        <begin position="22"/>
        <end position="130"/>
    </location>
</feature>
<evidence type="ECO:0000256" key="2">
    <source>
        <dbReference type="ARBA" id="ARBA00023125"/>
    </source>
</evidence>
<dbReference type="InterPro" id="IPR036390">
    <property type="entry name" value="WH_DNA-bd_sf"/>
</dbReference>
<dbReference type="EMBL" id="BMJD01000048">
    <property type="protein sequence ID" value="GGB57905.1"/>
    <property type="molecule type" value="Genomic_DNA"/>
</dbReference>
<dbReference type="CDD" id="cd00038">
    <property type="entry name" value="CAP_ED"/>
    <property type="match status" value="1"/>
</dbReference>
<feature type="domain" description="HTH crp-type" evidence="6">
    <location>
        <begin position="144"/>
        <end position="217"/>
    </location>
</feature>
<dbReference type="GO" id="GO:0005829">
    <property type="term" value="C:cytosol"/>
    <property type="evidence" value="ECO:0007669"/>
    <property type="project" value="TreeGrafter"/>
</dbReference>
<dbReference type="PROSITE" id="PS50042">
    <property type="entry name" value="CNMP_BINDING_3"/>
    <property type="match status" value="1"/>
</dbReference>
<protein>
    <recommendedName>
        <fullName evidence="9">Crp/Fnr family transcriptional regulator</fullName>
    </recommendedName>
</protein>
<dbReference type="SUPFAM" id="SSF51206">
    <property type="entry name" value="cAMP-binding domain-like"/>
    <property type="match status" value="1"/>
</dbReference>
<evidence type="ECO:0000256" key="3">
    <source>
        <dbReference type="ARBA" id="ARBA00023159"/>
    </source>
</evidence>
<keyword evidence="8" id="KW-1185">Reference proteome</keyword>
<dbReference type="SMART" id="SM00100">
    <property type="entry name" value="cNMP"/>
    <property type="match status" value="1"/>
</dbReference>
<dbReference type="Gene3D" id="1.10.10.10">
    <property type="entry name" value="Winged helix-like DNA-binding domain superfamily/Winged helix DNA-binding domain"/>
    <property type="match status" value="1"/>
</dbReference>
<evidence type="ECO:0000256" key="1">
    <source>
        <dbReference type="ARBA" id="ARBA00023015"/>
    </source>
</evidence>
<keyword evidence="4" id="KW-0804">Transcription</keyword>
<gene>
    <name evidence="7" type="ORF">GCM10011409_39240</name>
</gene>
<accession>A0A9W5U235</accession>
<evidence type="ECO:0000313" key="7">
    <source>
        <dbReference type="EMBL" id="GGB57905.1"/>
    </source>
</evidence>
<evidence type="ECO:0000256" key="4">
    <source>
        <dbReference type="ARBA" id="ARBA00023163"/>
    </source>
</evidence>
<dbReference type="SMART" id="SM00419">
    <property type="entry name" value="HTH_CRP"/>
    <property type="match status" value="1"/>
</dbReference>
<dbReference type="Pfam" id="PF13545">
    <property type="entry name" value="HTH_Crp_2"/>
    <property type="match status" value="1"/>
</dbReference>
<name>A0A9W5U235_9BACI</name>
<evidence type="ECO:0000259" key="5">
    <source>
        <dbReference type="PROSITE" id="PS50042"/>
    </source>
</evidence>
<evidence type="ECO:0000313" key="8">
    <source>
        <dbReference type="Proteomes" id="UP000621492"/>
    </source>
</evidence>
<dbReference type="RefSeq" id="WP_188725737.1">
    <property type="nucleotide sequence ID" value="NZ_BMJD01000048.1"/>
</dbReference>
<dbReference type="PANTHER" id="PTHR24567">
    <property type="entry name" value="CRP FAMILY TRANSCRIPTIONAL REGULATORY PROTEIN"/>
    <property type="match status" value="1"/>
</dbReference>
<dbReference type="Pfam" id="PF00027">
    <property type="entry name" value="cNMP_binding"/>
    <property type="match status" value="1"/>
</dbReference>
<keyword evidence="1" id="KW-0805">Transcription regulation</keyword>
<dbReference type="CDD" id="cd00092">
    <property type="entry name" value="HTH_CRP"/>
    <property type="match status" value="1"/>
</dbReference>
<proteinExistence type="predicted"/>
<sequence>MENLLNTLSPWLDNLDYDWKPIIEKSTIKHFPFNAHIYYQGEYAGTVYIILSGRVRLYMTSHDGREKATFIAGKNCLIGENCVNLDKTYLKNAITASNVKVARISFSEFEAILYSQSKLMRQYIDLLNLKLRLANMYHLQLTYGNSTARICDALYHLASTYGEEQDNGITISIHFTHQELANLIGTSRVTVANTINDMIRQKVIVKKNKYYHIPELNKLFEYR</sequence>
<dbReference type="InterPro" id="IPR014710">
    <property type="entry name" value="RmlC-like_jellyroll"/>
</dbReference>
<reference evidence="7" key="1">
    <citation type="journal article" date="2014" name="Int. J. Syst. Evol. Microbiol.">
        <title>Complete genome sequence of Corynebacterium casei LMG S-19264T (=DSM 44701T), isolated from a smear-ripened cheese.</title>
        <authorList>
            <consortium name="US DOE Joint Genome Institute (JGI-PGF)"/>
            <person name="Walter F."/>
            <person name="Albersmeier A."/>
            <person name="Kalinowski J."/>
            <person name="Ruckert C."/>
        </authorList>
    </citation>
    <scope>NUCLEOTIDE SEQUENCE</scope>
    <source>
        <strain evidence="7">CGMCC 1.15454</strain>
    </source>
</reference>
<dbReference type="GO" id="GO:0003677">
    <property type="term" value="F:DNA binding"/>
    <property type="evidence" value="ECO:0007669"/>
    <property type="project" value="UniProtKB-KW"/>
</dbReference>
<dbReference type="InterPro" id="IPR000595">
    <property type="entry name" value="cNMP-bd_dom"/>
</dbReference>
<dbReference type="InterPro" id="IPR012318">
    <property type="entry name" value="HTH_CRP"/>
</dbReference>
<evidence type="ECO:0000259" key="6">
    <source>
        <dbReference type="PROSITE" id="PS51063"/>
    </source>
</evidence>
<keyword evidence="3" id="KW-0010">Activator</keyword>
<reference evidence="7" key="2">
    <citation type="submission" date="2020-09" db="EMBL/GenBank/DDBJ databases">
        <authorList>
            <person name="Sun Q."/>
            <person name="Zhou Y."/>
        </authorList>
    </citation>
    <scope>NUCLEOTIDE SEQUENCE</scope>
    <source>
        <strain evidence="7">CGMCC 1.15454</strain>
    </source>
</reference>
<dbReference type="Gene3D" id="2.60.120.10">
    <property type="entry name" value="Jelly Rolls"/>
    <property type="match status" value="1"/>
</dbReference>
<keyword evidence="2" id="KW-0238">DNA-binding</keyword>
<dbReference type="SUPFAM" id="SSF46785">
    <property type="entry name" value="Winged helix' DNA-binding domain"/>
    <property type="match status" value="1"/>
</dbReference>
<dbReference type="InterPro" id="IPR036388">
    <property type="entry name" value="WH-like_DNA-bd_sf"/>
</dbReference>
<dbReference type="GO" id="GO:0003700">
    <property type="term" value="F:DNA-binding transcription factor activity"/>
    <property type="evidence" value="ECO:0007669"/>
    <property type="project" value="TreeGrafter"/>
</dbReference>
<dbReference type="AlphaFoldDB" id="A0A9W5U235"/>
<dbReference type="Proteomes" id="UP000621492">
    <property type="component" value="Unassembled WGS sequence"/>
</dbReference>
<organism evidence="7 8">
    <name type="scientific">Lentibacillus populi</name>
    <dbReference type="NCBI Taxonomy" id="1827502"/>
    <lineage>
        <taxon>Bacteria</taxon>
        <taxon>Bacillati</taxon>
        <taxon>Bacillota</taxon>
        <taxon>Bacilli</taxon>
        <taxon>Bacillales</taxon>
        <taxon>Bacillaceae</taxon>
        <taxon>Lentibacillus</taxon>
    </lineage>
</organism>